<dbReference type="Proteomes" id="UP000499080">
    <property type="component" value="Unassembled WGS sequence"/>
</dbReference>
<evidence type="ECO:0000313" key="1">
    <source>
        <dbReference type="EMBL" id="GBN46947.1"/>
    </source>
</evidence>
<gene>
    <name evidence="1" type="ORF">AVEN_200206_1</name>
</gene>
<keyword evidence="2" id="KW-1185">Reference proteome</keyword>
<name>A0A4Y2P9P1_ARAVE</name>
<dbReference type="AlphaFoldDB" id="A0A4Y2P9P1"/>
<accession>A0A4Y2P9P1</accession>
<organism evidence="1 2">
    <name type="scientific">Araneus ventricosus</name>
    <name type="common">Orbweaver spider</name>
    <name type="synonym">Epeira ventricosa</name>
    <dbReference type="NCBI Taxonomy" id="182803"/>
    <lineage>
        <taxon>Eukaryota</taxon>
        <taxon>Metazoa</taxon>
        <taxon>Ecdysozoa</taxon>
        <taxon>Arthropoda</taxon>
        <taxon>Chelicerata</taxon>
        <taxon>Arachnida</taxon>
        <taxon>Araneae</taxon>
        <taxon>Araneomorphae</taxon>
        <taxon>Entelegynae</taxon>
        <taxon>Araneoidea</taxon>
        <taxon>Araneidae</taxon>
        <taxon>Araneus</taxon>
    </lineage>
</organism>
<sequence>MKEGQVRASTTSSQKLVFIQLNEDIIFTDHGPFSAYLRRCGVAHDFCSCGGIGISFHYAADCECMLMIPEDQQSYIRSMSWYTLKKSKVNRGFKQDPFWKAPGRES</sequence>
<dbReference type="EMBL" id="BGPR01010590">
    <property type="protein sequence ID" value="GBN46947.1"/>
    <property type="molecule type" value="Genomic_DNA"/>
</dbReference>
<proteinExistence type="predicted"/>
<reference evidence="1 2" key="1">
    <citation type="journal article" date="2019" name="Sci. Rep.">
        <title>Orb-weaving spider Araneus ventricosus genome elucidates the spidroin gene catalogue.</title>
        <authorList>
            <person name="Kono N."/>
            <person name="Nakamura H."/>
            <person name="Ohtoshi R."/>
            <person name="Moran D.A.P."/>
            <person name="Shinohara A."/>
            <person name="Yoshida Y."/>
            <person name="Fujiwara M."/>
            <person name="Mori M."/>
            <person name="Tomita M."/>
            <person name="Arakawa K."/>
        </authorList>
    </citation>
    <scope>NUCLEOTIDE SEQUENCE [LARGE SCALE GENOMIC DNA]</scope>
</reference>
<evidence type="ECO:0000313" key="2">
    <source>
        <dbReference type="Proteomes" id="UP000499080"/>
    </source>
</evidence>
<comment type="caution">
    <text evidence="1">The sequence shown here is derived from an EMBL/GenBank/DDBJ whole genome shotgun (WGS) entry which is preliminary data.</text>
</comment>
<protein>
    <submittedName>
        <fullName evidence="1">Uncharacterized protein</fullName>
    </submittedName>
</protein>